<evidence type="ECO:0000313" key="1">
    <source>
        <dbReference type="EMBL" id="MDT2600343.1"/>
    </source>
</evidence>
<gene>
    <name evidence="1" type="ORF">P7D85_11200</name>
</gene>
<dbReference type="EMBL" id="JARPYI010000005">
    <property type="protein sequence ID" value="MDT2600343.1"/>
    <property type="molecule type" value="Genomic_DNA"/>
</dbReference>
<keyword evidence="2" id="KW-1185">Reference proteome</keyword>
<organism evidence="1 2">
    <name type="scientific">Enterococcus hulanensis</name>
    <dbReference type="NCBI Taxonomy" id="2559929"/>
    <lineage>
        <taxon>Bacteria</taxon>
        <taxon>Bacillati</taxon>
        <taxon>Bacillota</taxon>
        <taxon>Bacilli</taxon>
        <taxon>Lactobacillales</taxon>
        <taxon>Enterococcaceae</taxon>
        <taxon>Enterococcus</taxon>
    </lineage>
</organism>
<accession>A0ABU3EZP9</accession>
<proteinExistence type="predicted"/>
<dbReference type="Proteomes" id="UP001252875">
    <property type="component" value="Unassembled WGS sequence"/>
</dbReference>
<dbReference type="RefSeq" id="WP_311822239.1">
    <property type="nucleotide sequence ID" value="NZ_JARPYF010000005.1"/>
</dbReference>
<name>A0ABU3EZP9_9ENTE</name>
<reference evidence="1 2" key="1">
    <citation type="submission" date="2023-03" db="EMBL/GenBank/DDBJ databases">
        <authorList>
            <person name="Shen W."/>
            <person name="Cai J."/>
        </authorList>
    </citation>
    <scope>NUCLEOTIDE SEQUENCE [LARGE SCALE GENOMIC DNA]</scope>
    <source>
        <strain evidence="1 2">D6-4</strain>
    </source>
</reference>
<sequence length="184" mass="21576">MGMQIGFFVKDQPEGCYFEKVQASFYEEEENIETLYPKDRFDAILDEALLRILRKVFDTLEKIGEVEEYLQFLDFNIENPYNSAFVSKHFLLYKNADVESLMNHVLMEVAEPLAEGYFESMIDYLETNIDDEVFVDFRLNGEELLLEVQSQGKKVSLTEPLKQLVIDYDESFERVATEFLESLI</sequence>
<evidence type="ECO:0000313" key="2">
    <source>
        <dbReference type="Proteomes" id="UP001252875"/>
    </source>
</evidence>
<comment type="caution">
    <text evidence="1">The sequence shown here is derived from an EMBL/GenBank/DDBJ whole genome shotgun (WGS) entry which is preliminary data.</text>
</comment>
<protein>
    <submittedName>
        <fullName evidence="1">Uncharacterized protein</fullName>
    </submittedName>
</protein>